<proteinExistence type="predicted"/>
<evidence type="ECO:0000313" key="6">
    <source>
        <dbReference type="Proteomes" id="UP000266673"/>
    </source>
</evidence>
<dbReference type="EMBL" id="QKWP01000542">
    <property type="protein sequence ID" value="RIB18385.1"/>
    <property type="molecule type" value="Genomic_DNA"/>
</dbReference>
<dbReference type="SUPFAM" id="SSF56112">
    <property type="entry name" value="Protein kinase-like (PK-like)"/>
    <property type="match status" value="1"/>
</dbReference>
<dbReference type="Pfam" id="PF07714">
    <property type="entry name" value="PK_Tyr_Ser-Thr"/>
    <property type="match status" value="1"/>
</dbReference>
<name>A0A397V7G1_9GLOM</name>
<keyword evidence="5" id="KW-0418">Kinase</keyword>
<reference evidence="5 6" key="1">
    <citation type="submission" date="2018-06" db="EMBL/GenBank/DDBJ databases">
        <title>Comparative genomics reveals the genomic features of Rhizophagus irregularis, R. cerebriforme, R. diaphanum and Gigaspora rosea, and their symbiotic lifestyle signature.</title>
        <authorList>
            <person name="Morin E."/>
            <person name="San Clemente H."/>
            <person name="Chen E.C.H."/>
            <person name="De La Providencia I."/>
            <person name="Hainaut M."/>
            <person name="Kuo A."/>
            <person name="Kohler A."/>
            <person name="Murat C."/>
            <person name="Tang N."/>
            <person name="Roy S."/>
            <person name="Loubradou J."/>
            <person name="Henrissat B."/>
            <person name="Grigoriev I.V."/>
            <person name="Corradi N."/>
            <person name="Roux C."/>
            <person name="Martin F.M."/>
        </authorList>
    </citation>
    <scope>NUCLEOTIDE SEQUENCE [LARGE SCALE GENOMIC DNA]</scope>
    <source>
        <strain evidence="5 6">DAOM 194757</strain>
    </source>
</reference>
<dbReference type="InterPro" id="IPR017441">
    <property type="entry name" value="Protein_kinase_ATP_BS"/>
</dbReference>
<dbReference type="InterPro" id="IPR011009">
    <property type="entry name" value="Kinase-like_dom_sf"/>
</dbReference>
<dbReference type="AlphaFoldDB" id="A0A397V7G1"/>
<dbReference type="Gene3D" id="1.10.510.10">
    <property type="entry name" value="Transferase(Phosphotransferase) domain 1"/>
    <property type="match status" value="1"/>
</dbReference>
<dbReference type="GO" id="GO:0004674">
    <property type="term" value="F:protein serine/threonine kinase activity"/>
    <property type="evidence" value="ECO:0007669"/>
    <property type="project" value="TreeGrafter"/>
</dbReference>
<protein>
    <submittedName>
        <fullName evidence="5">Kinase-like domain-containing protein</fullName>
    </submittedName>
</protein>
<evidence type="ECO:0000313" key="5">
    <source>
        <dbReference type="EMBL" id="RIB18385.1"/>
    </source>
</evidence>
<dbReference type="InterPro" id="IPR051681">
    <property type="entry name" value="Ser/Thr_Kinases-Pseudokinases"/>
</dbReference>
<dbReference type="Proteomes" id="UP000266673">
    <property type="component" value="Unassembled WGS sequence"/>
</dbReference>
<dbReference type="InterPro" id="IPR000719">
    <property type="entry name" value="Prot_kinase_dom"/>
</dbReference>
<evidence type="ECO:0000256" key="2">
    <source>
        <dbReference type="ARBA" id="ARBA00022840"/>
    </source>
</evidence>
<evidence type="ECO:0000259" key="4">
    <source>
        <dbReference type="PROSITE" id="PS50011"/>
    </source>
</evidence>
<evidence type="ECO:0000256" key="1">
    <source>
        <dbReference type="ARBA" id="ARBA00022741"/>
    </source>
</evidence>
<gene>
    <name evidence="5" type="ORF">C2G38_2036947</name>
</gene>
<keyword evidence="5" id="KW-0808">Transferase</keyword>
<accession>A0A397V7G1</accession>
<keyword evidence="6" id="KW-1185">Reference proteome</keyword>
<dbReference type="STRING" id="44941.A0A397V7G1"/>
<dbReference type="PROSITE" id="PS00107">
    <property type="entry name" value="PROTEIN_KINASE_ATP"/>
    <property type="match status" value="1"/>
</dbReference>
<dbReference type="GO" id="GO:0005524">
    <property type="term" value="F:ATP binding"/>
    <property type="evidence" value="ECO:0007669"/>
    <property type="project" value="UniProtKB-UniRule"/>
</dbReference>
<dbReference type="OrthoDB" id="27819at2759"/>
<dbReference type="PANTHER" id="PTHR44329">
    <property type="entry name" value="SERINE/THREONINE-PROTEIN KINASE TNNI3K-RELATED"/>
    <property type="match status" value="1"/>
</dbReference>
<feature type="domain" description="Protein kinase" evidence="4">
    <location>
        <begin position="77"/>
        <end position="344"/>
    </location>
</feature>
<organism evidence="5 6">
    <name type="scientific">Gigaspora rosea</name>
    <dbReference type="NCBI Taxonomy" id="44941"/>
    <lineage>
        <taxon>Eukaryota</taxon>
        <taxon>Fungi</taxon>
        <taxon>Fungi incertae sedis</taxon>
        <taxon>Mucoromycota</taxon>
        <taxon>Glomeromycotina</taxon>
        <taxon>Glomeromycetes</taxon>
        <taxon>Diversisporales</taxon>
        <taxon>Gigasporaceae</taxon>
        <taxon>Gigaspora</taxon>
    </lineage>
</organism>
<feature type="binding site" evidence="3">
    <location>
        <position position="116"/>
    </location>
    <ligand>
        <name>ATP</name>
        <dbReference type="ChEBI" id="CHEBI:30616"/>
    </ligand>
</feature>
<dbReference type="InterPro" id="IPR001245">
    <property type="entry name" value="Ser-Thr/Tyr_kinase_cat_dom"/>
</dbReference>
<dbReference type="PANTHER" id="PTHR44329:SF298">
    <property type="entry name" value="MIXED LINEAGE KINASE DOMAIN-LIKE PROTEIN"/>
    <property type="match status" value="1"/>
</dbReference>
<comment type="caution">
    <text evidence="5">The sequence shown here is derived from an EMBL/GenBank/DDBJ whole genome shotgun (WGS) entry which is preliminary data.</text>
</comment>
<evidence type="ECO:0000256" key="3">
    <source>
        <dbReference type="PROSITE-ProRule" id="PRU10141"/>
    </source>
</evidence>
<dbReference type="PROSITE" id="PS50011">
    <property type="entry name" value="PROTEIN_KINASE_DOM"/>
    <property type="match status" value="1"/>
</dbReference>
<sequence length="422" mass="48628">MLVFKDRFESNKPKKNYNYEECANCNLYNKSCQKCDFLKTTQGWTSGNKNIDECIKGFQLKATKYEDVIEWIPFNRLDNVRKIGEGGFGLVFSATWLDGKIIGRQSRTLPYIVALKTLPGSQKNFLREFKSYMEVRLVGCNLEVYGLTQNTTNNEYMMVFQYANKGSLHQFLASNFKKLNWKIKLKQLVDMSRNLSKVHNAEYVHKDLHSGNILQHQYNNEKEIRSYITDLGLSRKKDESDLCDDIYGVLPYVAPEVLNKRSYTSAADIYSFGIIMTEISTGMPPHYEVEYDKALAFQICNGLRPEFSKGTPKCYIKLANRCMDANPSNRPSASYIFDKLLRWYHIVNFGGKDTNEVTMYMEFQSADKIIQTLPTELPICPKDKLTSKLLNFKNLSEPINFPPAELLKTYGNVNNYIIVSGF</sequence>
<keyword evidence="2 3" id="KW-0067">ATP-binding</keyword>
<keyword evidence="1 3" id="KW-0547">Nucleotide-binding</keyword>
<dbReference type="PRINTS" id="PR00109">
    <property type="entry name" value="TYRKINASE"/>
</dbReference>